<sequence length="65" mass="7203">MGIDRILDVLVVVTCWGEGAAAAKCAAWRRKKDKNHKEQQNPGRSKPERGPDKHEEGGMKGETKC</sequence>
<evidence type="ECO:0000256" key="1">
    <source>
        <dbReference type="SAM" id="MobiDB-lite"/>
    </source>
</evidence>
<evidence type="ECO:0000313" key="4">
    <source>
        <dbReference type="Proteomes" id="UP000236546"/>
    </source>
</evidence>
<dbReference type="Proteomes" id="UP000236546">
    <property type="component" value="Unassembled WGS sequence"/>
</dbReference>
<feature type="compositionally biased region" description="Basic and acidic residues" evidence="1">
    <location>
        <begin position="35"/>
        <end position="65"/>
    </location>
</feature>
<evidence type="ECO:0000313" key="3">
    <source>
        <dbReference type="EMBL" id="PNP38694.1"/>
    </source>
</evidence>
<dbReference type="EMBL" id="MTYH01000102">
    <property type="protein sequence ID" value="PNP38694.1"/>
    <property type="molecule type" value="Genomic_DNA"/>
</dbReference>
<reference evidence="3 4" key="1">
    <citation type="submission" date="2017-02" db="EMBL/GenBank/DDBJ databases">
        <title>Genomes of Trichoderma spp. with biocontrol activity.</title>
        <authorList>
            <person name="Gardiner D."/>
            <person name="Kazan K."/>
            <person name="Vos C."/>
            <person name="Harvey P."/>
        </authorList>
    </citation>
    <scope>NUCLEOTIDE SEQUENCE [LARGE SCALE GENOMIC DNA]</scope>
    <source>
        <strain evidence="3 4">A5MH</strain>
    </source>
</reference>
<dbReference type="AlphaFoldDB" id="A0A2K0SZI7"/>
<feature type="chain" id="PRO_5014438716" description="Secreted protein" evidence="2">
    <location>
        <begin position="23"/>
        <end position="65"/>
    </location>
</feature>
<protein>
    <recommendedName>
        <fullName evidence="5">Secreted protein</fullName>
    </recommendedName>
</protein>
<accession>A0A2K0SZI7</accession>
<feature type="region of interest" description="Disordered" evidence="1">
    <location>
        <begin position="28"/>
        <end position="65"/>
    </location>
</feature>
<evidence type="ECO:0008006" key="5">
    <source>
        <dbReference type="Google" id="ProtNLM"/>
    </source>
</evidence>
<evidence type="ECO:0000256" key="2">
    <source>
        <dbReference type="SAM" id="SignalP"/>
    </source>
</evidence>
<proteinExistence type="predicted"/>
<organism evidence="3 4">
    <name type="scientific">Trichoderma gamsii</name>
    <dbReference type="NCBI Taxonomy" id="398673"/>
    <lineage>
        <taxon>Eukaryota</taxon>
        <taxon>Fungi</taxon>
        <taxon>Dikarya</taxon>
        <taxon>Ascomycota</taxon>
        <taxon>Pezizomycotina</taxon>
        <taxon>Sordariomycetes</taxon>
        <taxon>Hypocreomycetidae</taxon>
        <taxon>Hypocreales</taxon>
        <taxon>Hypocreaceae</taxon>
        <taxon>Trichoderma</taxon>
    </lineage>
</organism>
<keyword evidence="2" id="KW-0732">Signal</keyword>
<name>A0A2K0SZI7_9HYPO</name>
<feature type="signal peptide" evidence="2">
    <location>
        <begin position="1"/>
        <end position="22"/>
    </location>
</feature>
<comment type="caution">
    <text evidence="3">The sequence shown here is derived from an EMBL/GenBank/DDBJ whole genome shotgun (WGS) entry which is preliminary data.</text>
</comment>
<gene>
    <name evidence="3" type="ORF">TGAMA5MH_09420</name>
</gene>